<gene>
    <name evidence="6" type="ORF">NP493_530g01044</name>
</gene>
<dbReference type="InterPro" id="IPR036188">
    <property type="entry name" value="FAD/NAD-bd_sf"/>
</dbReference>
<organism evidence="6 7">
    <name type="scientific">Ridgeia piscesae</name>
    <name type="common">Tubeworm</name>
    <dbReference type="NCBI Taxonomy" id="27915"/>
    <lineage>
        <taxon>Eukaryota</taxon>
        <taxon>Metazoa</taxon>
        <taxon>Spiralia</taxon>
        <taxon>Lophotrochozoa</taxon>
        <taxon>Annelida</taxon>
        <taxon>Polychaeta</taxon>
        <taxon>Sedentaria</taxon>
        <taxon>Canalipalpata</taxon>
        <taxon>Sabellida</taxon>
        <taxon>Siboglinidae</taxon>
        <taxon>Ridgeia</taxon>
    </lineage>
</organism>
<dbReference type="Gene3D" id="3.50.50.60">
    <property type="entry name" value="FAD/NAD(P)-binding domain"/>
    <property type="match status" value="1"/>
</dbReference>
<sequence>MPLRVAVIGAGAAGLCALRHLTARPNVFNALGFEQTSNVGGTWVYTEDTGIDRNGLPIHSSMYKNMTTNLPVEVMAFPDFPFNEDLPSFVKHTDVCQYLADYTDHFHLREHIRVGKTMYQLTALGVKEKQSCHIVLQGWYVSGKNRVLDRAVGKTWYLPESFIY</sequence>
<dbReference type="GO" id="GO:0004499">
    <property type="term" value="F:N,N-dimethylaniline monooxygenase activity"/>
    <property type="evidence" value="ECO:0007669"/>
    <property type="project" value="InterPro"/>
</dbReference>
<evidence type="ECO:0000256" key="4">
    <source>
        <dbReference type="ARBA" id="ARBA00023002"/>
    </source>
</evidence>
<keyword evidence="7" id="KW-1185">Reference proteome</keyword>
<protein>
    <recommendedName>
        <fullName evidence="5">Flavin-containing monooxygenase</fullName>
        <ecNumber evidence="5">1.-.-.-</ecNumber>
    </recommendedName>
</protein>
<proteinExistence type="inferred from homology"/>
<keyword evidence="3 5" id="KW-0274">FAD</keyword>
<evidence type="ECO:0000313" key="7">
    <source>
        <dbReference type="Proteomes" id="UP001209878"/>
    </source>
</evidence>
<evidence type="ECO:0000256" key="5">
    <source>
        <dbReference type="RuleBase" id="RU361177"/>
    </source>
</evidence>
<dbReference type="GO" id="GO:0050660">
    <property type="term" value="F:flavin adenine dinucleotide binding"/>
    <property type="evidence" value="ECO:0007669"/>
    <property type="project" value="InterPro"/>
</dbReference>
<dbReference type="InterPro" id="IPR050346">
    <property type="entry name" value="FMO-like"/>
</dbReference>
<comment type="cofactor">
    <cofactor evidence="5">
        <name>FAD</name>
        <dbReference type="ChEBI" id="CHEBI:57692"/>
    </cofactor>
</comment>
<comment type="similarity">
    <text evidence="1 5">Belongs to the FMO family.</text>
</comment>
<dbReference type="EMBL" id="JAODUO010000528">
    <property type="protein sequence ID" value="KAK2178791.1"/>
    <property type="molecule type" value="Genomic_DNA"/>
</dbReference>
<keyword evidence="2 5" id="KW-0285">Flavoprotein</keyword>
<evidence type="ECO:0000313" key="6">
    <source>
        <dbReference type="EMBL" id="KAK2178791.1"/>
    </source>
</evidence>
<dbReference type="Pfam" id="PF00743">
    <property type="entry name" value="FMO-like"/>
    <property type="match status" value="1"/>
</dbReference>
<evidence type="ECO:0000256" key="1">
    <source>
        <dbReference type="ARBA" id="ARBA00009183"/>
    </source>
</evidence>
<dbReference type="InterPro" id="IPR020946">
    <property type="entry name" value="Flavin_mOase-like"/>
</dbReference>
<dbReference type="SUPFAM" id="SSF51905">
    <property type="entry name" value="FAD/NAD(P)-binding domain"/>
    <property type="match status" value="1"/>
</dbReference>
<dbReference type="PANTHER" id="PTHR23023">
    <property type="entry name" value="DIMETHYLANILINE MONOOXYGENASE"/>
    <property type="match status" value="1"/>
</dbReference>
<name>A0AAD9KWM6_RIDPI</name>
<keyword evidence="4 5" id="KW-0560">Oxidoreductase</keyword>
<comment type="caution">
    <text evidence="6">The sequence shown here is derived from an EMBL/GenBank/DDBJ whole genome shotgun (WGS) entry which is preliminary data.</text>
</comment>
<evidence type="ECO:0000256" key="2">
    <source>
        <dbReference type="ARBA" id="ARBA00022630"/>
    </source>
</evidence>
<reference evidence="6" key="1">
    <citation type="journal article" date="2023" name="Mol. Biol. Evol.">
        <title>Third-Generation Sequencing Reveals the Adaptive Role of the Epigenome in Three Deep-Sea Polychaetes.</title>
        <authorList>
            <person name="Perez M."/>
            <person name="Aroh O."/>
            <person name="Sun Y."/>
            <person name="Lan Y."/>
            <person name="Juniper S.K."/>
            <person name="Young C.R."/>
            <person name="Angers B."/>
            <person name="Qian P.Y."/>
        </authorList>
    </citation>
    <scope>NUCLEOTIDE SEQUENCE</scope>
    <source>
        <strain evidence="6">R07B-5</strain>
    </source>
</reference>
<keyword evidence="5" id="KW-0503">Monooxygenase</keyword>
<dbReference type="GO" id="GO:0050661">
    <property type="term" value="F:NADP binding"/>
    <property type="evidence" value="ECO:0007669"/>
    <property type="project" value="InterPro"/>
</dbReference>
<dbReference type="EC" id="1.-.-.-" evidence="5"/>
<dbReference type="Proteomes" id="UP001209878">
    <property type="component" value="Unassembled WGS sequence"/>
</dbReference>
<accession>A0AAD9KWM6</accession>
<dbReference type="AlphaFoldDB" id="A0AAD9KWM6"/>
<evidence type="ECO:0000256" key="3">
    <source>
        <dbReference type="ARBA" id="ARBA00022827"/>
    </source>
</evidence>